<dbReference type="EMBL" id="LT598489">
    <property type="protein sequence ID" value="SCW00098.1"/>
    <property type="molecule type" value="Genomic_DNA"/>
</dbReference>
<organism evidence="4 5">
    <name type="scientific">Lachancea fermentati</name>
    <name type="common">Zygosaccharomyces fermentati</name>
    <dbReference type="NCBI Taxonomy" id="4955"/>
    <lineage>
        <taxon>Eukaryota</taxon>
        <taxon>Fungi</taxon>
        <taxon>Dikarya</taxon>
        <taxon>Ascomycota</taxon>
        <taxon>Saccharomycotina</taxon>
        <taxon>Saccharomycetes</taxon>
        <taxon>Saccharomycetales</taxon>
        <taxon>Saccharomycetaceae</taxon>
        <taxon>Lachancea</taxon>
    </lineage>
</organism>
<evidence type="ECO:0000256" key="2">
    <source>
        <dbReference type="ARBA" id="ARBA00022980"/>
    </source>
</evidence>
<dbReference type="GO" id="GO:0003735">
    <property type="term" value="F:structural constituent of ribosome"/>
    <property type="evidence" value="ECO:0007669"/>
    <property type="project" value="InterPro"/>
</dbReference>
<dbReference type="PANTHER" id="PTHR41237">
    <property type="entry name" value="37S RIBOSOMAL PROTEIN MRP21, MITOCHONDRIAL"/>
    <property type="match status" value="1"/>
</dbReference>
<dbReference type="Pfam" id="PF01165">
    <property type="entry name" value="Ribosomal_S21"/>
    <property type="match status" value="1"/>
</dbReference>
<dbReference type="OMA" id="RHRREFM"/>
<dbReference type="PANTHER" id="PTHR41237:SF1">
    <property type="entry name" value="SMALL RIBOSOMAL SUBUNIT PROTEIN BS21M"/>
    <property type="match status" value="1"/>
</dbReference>
<accession>A0A1G4M8J5</accession>
<keyword evidence="2" id="KW-0689">Ribosomal protein</keyword>
<dbReference type="GO" id="GO:0070124">
    <property type="term" value="P:mitochondrial translational initiation"/>
    <property type="evidence" value="ECO:0007669"/>
    <property type="project" value="TreeGrafter"/>
</dbReference>
<comment type="similarity">
    <text evidence="1">Belongs to the bacterial ribosomal protein bS21 family.</text>
</comment>
<evidence type="ECO:0000313" key="5">
    <source>
        <dbReference type="Proteomes" id="UP000190831"/>
    </source>
</evidence>
<dbReference type="STRING" id="4955.A0A1G4M8J5"/>
<evidence type="ECO:0000313" key="4">
    <source>
        <dbReference type="EMBL" id="SCW00098.1"/>
    </source>
</evidence>
<dbReference type="GO" id="GO:0005763">
    <property type="term" value="C:mitochondrial small ribosomal subunit"/>
    <property type="evidence" value="ECO:0007669"/>
    <property type="project" value="TreeGrafter"/>
</dbReference>
<sequence>MLRSGTRVTSGIRMFGNCARLCNSGNSPIFDPSQLNPLSGTAAGASAVNRLEMKLPKTNETTQSRSQQRLAESFVLSPKEDAMGSRLTGVKGGRSVDVFNGDTSGAFRQLNSIVFANRIAQDRRNQRFHLKPGKAKELRRSQKHRRDFMKGFKRLIDIVKDAKRKGY</sequence>
<dbReference type="OrthoDB" id="2501249at2759"/>
<proteinExistence type="inferred from homology"/>
<evidence type="ECO:0000256" key="1">
    <source>
        <dbReference type="ARBA" id="ARBA00006640"/>
    </source>
</evidence>
<evidence type="ECO:0000256" key="3">
    <source>
        <dbReference type="ARBA" id="ARBA00023274"/>
    </source>
</evidence>
<dbReference type="AlphaFoldDB" id="A0A1G4M8J5"/>
<keyword evidence="3" id="KW-0687">Ribonucleoprotein</keyword>
<gene>
    <name evidence="4" type="ORF">LAFE_0B09406G</name>
</gene>
<dbReference type="InterPro" id="IPR001911">
    <property type="entry name" value="Ribosomal_bS21"/>
</dbReference>
<dbReference type="Proteomes" id="UP000190831">
    <property type="component" value="Chromosome B"/>
</dbReference>
<reference evidence="5" key="1">
    <citation type="submission" date="2016-03" db="EMBL/GenBank/DDBJ databases">
        <authorList>
            <person name="Devillers H."/>
        </authorList>
    </citation>
    <scope>NUCLEOTIDE SEQUENCE [LARGE SCALE GENOMIC DNA]</scope>
</reference>
<dbReference type="InterPro" id="IPR052837">
    <property type="entry name" value="Mitoribosomal_bS21"/>
</dbReference>
<protein>
    <submittedName>
        <fullName evidence="4">LAFE_0B09406g1_1</fullName>
    </submittedName>
</protein>
<name>A0A1G4M8J5_LACFM</name>
<keyword evidence="5" id="KW-1185">Reference proteome</keyword>